<reference evidence="1 2" key="1">
    <citation type="journal article" date="2012" name="BMC Genomics">
        <title>Sequencing the genome of Marssonina brunnea reveals fungus-poplar co-evolution.</title>
        <authorList>
            <person name="Zhu S."/>
            <person name="Cao Y.-Z."/>
            <person name="Jiang C."/>
            <person name="Tan B.-Y."/>
            <person name="Wang Z."/>
            <person name="Feng S."/>
            <person name="Zhang L."/>
            <person name="Su X.-H."/>
            <person name="Brejova B."/>
            <person name="Vinar T."/>
            <person name="Xu M."/>
            <person name="Wang M.-X."/>
            <person name="Zhang S.-G."/>
            <person name="Huang M.-R."/>
            <person name="Wu R."/>
            <person name="Zhou Y."/>
        </authorList>
    </citation>
    <scope>NUCLEOTIDE SEQUENCE [LARGE SCALE GENOMIC DNA]</scope>
    <source>
        <strain evidence="1 2">MB_m1</strain>
    </source>
</reference>
<dbReference type="KEGG" id="mbe:MBM_03342"/>
<evidence type="ECO:0008006" key="3">
    <source>
        <dbReference type="Google" id="ProtNLM"/>
    </source>
</evidence>
<protein>
    <recommendedName>
        <fullName evidence="3">CND01770-like protein</fullName>
    </recommendedName>
</protein>
<proteinExistence type="predicted"/>
<sequence>MYIPSAQQIMTAGLIATGCMKSGMKSLVGDEVSSGKLLDFAVEKCIDNDGNQRCSAPFLVSESKCYKLEWSTEGTVSHTTAEVRDVKSGEIVYYRDTNGEWTPEKGELVYVDFKPKVWKTGNDTVDYTVSLCK</sequence>
<dbReference type="InParanoid" id="K1XZS6"/>
<dbReference type="RefSeq" id="XP_007291231.1">
    <property type="nucleotide sequence ID" value="XM_007291169.1"/>
</dbReference>
<organism evidence="1 2">
    <name type="scientific">Marssonina brunnea f. sp. multigermtubi (strain MB_m1)</name>
    <name type="common">Marssonina leaf spot fungus</name>
    <dbReference type="NCBI Taxonomy" id="1072389"/>
    <lineage>
        <taxon>Eukaryota</taxon>
        <taxon>Fungi</taxon>
        <taxon>Dikarya</taxon>
        <taxon>Ascomycota</taxon>
        <taxon>Pezizomycotina</taxon>
        <taxon>Leotiomycetes</taxon>
        <taxon>Helotiales</taxon>
        <taxon>Drepanopezizaceae</taxon>
        <taxon>Drepanopeziza</taxon>
    </lineage>
</organism>
<dbReference type="Proteomes" id="UP000006753">
    <property type="component" value="Unassembled WGS sequence"/>
</dbReference>
<gene>
    <name evidence="1" type="ORF">MBM_03342</name>
</gene>
<dbReference type="AlphaFoldDB" id="K1XZS6"/>
<dbReference type="OMA" id="DFKPKIW"/>
<dbReference type="EMBL" id="JH921433">
    <property type="protein sequence ID" value="EKD18349.1"/>
    <property type="molecule type" value="Genomic_DNA"/>
</dbReference>
<evidence type="ECO:0000313" key="2">
    <source>
        <dbReference type="Proteomes" id="UP000006753"/>
    </source>
</evidence>
<dbReference type="STRING" id="1072389.K1XZS6"/>
<name>K1XZS6_MARBU</name>
<evidence type="ECO:0000313" key="1">
    <source>
        <dbReference type="EMBL" id="EKD18349.1"/>
    </source>
</evidence>
<accession>K1XZS6</accession>
<dbReference type="GeneID" id="18759277"/>
<dbReference type="eggNOG" id="ENOG502SS2J">
    <property type="taxonomic scope" value="Eukaryota"/>
</dbReference>
<dbReference type="OrthoDB" id="2566743at2759"/>
<dbReference type="HOGENOM" id="CLU_1972163_0_0_1"/>
<keyword evidence="2" id="KW-1185">Reference proteome</keyword>